<evidence type="ECO:0000259" key="12">
    <source>
        <dbReference type="PROSITE" id="PS50836"/>
    </source>
</evidence>
<comment type="function">
    <text evidence="9">May act as a catecholamine-responsive trans-membrane electron transporter.</text>
</comment>
<reference evidence="15" key="2">
    <citation type="journal article" date="2017" name="Nat. Plants">
        <title>The Aegilops tauschii genome reveals multiple impacts of transposons.</title>
        <authorList>
            <person name="Zhao G."/>
            <person name="Zou C."/>
            <person name="Li K."/>
            <person name="Wang K."/>
            <person name="Li T."/>
            <person name="Gao L."/>
            <person name="Zhang X."/>
            <person name="Wang H."/>
            <person name="Yang Z."/>
            <person name="Liu X."/>
            <person name="Jiang W."/>
            <person name="Mao L."/>
            <person name="Kong X."/>
            <person name="Jiao Y."/>
            <person name="Jia J."/>
        </authorList>
    </citation>
    <scope>NUCLEOTIDE SEQUENCE [LARGE SCALE GENOMIC DNA]</scope>
    <source>
        <strain evidence="15">cv. AL8/78</strain>
    </source>
</reference>
<evidence type="ECO:0000256" key="1">
    <source>
        <dbReference type="ARBA" id="ARBA00004141"/>
    </source>
</evidence>
<dbReference type="InterPro" id="IPR005018">
    <property type="entry name" value="DOMON_domain"/>
</dbReference>
<comment type="subcellular location">
    <subcellularLocation>
        <location evidence="1">Membrane</location>
        <topology evidence="1">Multi-pass membrane protein</topology>
    </subcellularLocation>
</comment>
<dbReference type="PROSITE" id="PS50836">
    <property type="entry name" value="DOMON"/>
    <property type="match status" value="1"/>
</dbReference>
<dbReference type="GO" id="GO:0046872">
    <property type="term" value="F:metal ion binding"/>
    <property type="evidence" value="ECO:0007669"/>
    <property type="project" value="UniProtKB-KW"/>
</dbReference>
<reference evidence="14" key="5">
    <citation type="journal article" date="2021" name="G3 (Bethesda)">
        <title>Aegilops tauschii genome assembly Aet v5.0 features greater sequence contiguity and improved annotation.</title>
        <authorList>
            <person name="Wang L."/>
            <person name="Zhu T."/>
            <person name="Rodriguez J.C."/>
            <person name="Deal K.R."/>
            <person name="Dubcovsky J."/>
            <person name="McGuire P.E."/>
            <person name="Lux T."/>
            <person name="Spannagl M."/>
            <person name="Mayer K.F.X."/>
            <person name="Baldrich P."/>
            <person name="Meyers B.C."/>
            <person name="Huo N."/>
            <person name="Gu Y.Q."/>
            <person name="Zhou H."/>
            <person name="Devos K.M."/>
            <person name="Bennetzen J.L."/>
            <person name="Unver T."/>
            <person name="Budak H."/>
            <person name="Gulick P.J."/>
            <person name="Galiba G."/>
            <person name="Kalapos B."/>
            <person name="Nelson D.R."/>
            <person name="Li P."/>
            <person name="You F.M."/>
            <person name="Luo M.C."/>
            <person name="Dvorak J."/>
        </authorList>
    </citation>
    <scope>NUCLEOTIDE SEQUENCE [LARGE SCALE GENOMIC DNA]</scope>
    <source>
        <strain evidence="14">cv. AL8/78</strain>
    </source>
</reference>
<keyword evidence="8 11" id="KW-0472">Membrane</keyword>
<evidence type="ECO:0000256" key="3">
    <source>
        <dbReference type="ARBA" id="ARBA00022692"/>
    </source>
</evidence>
<dbReference type="Pfam" id="PF04526">
    <property type="entry name" value="DUF568"/>
    <property type="match status" value="1"/>
</dbReference>
<evidence type="ECO:0000256" key="5">
    <source>
        <dbReference type="ARBA" id="ARBA00022729"/>
    </source>
</evidence>
<evidence type="ECO:0000259" key="13">
    <source>
        <dbReference type="PROSITE" id="PS50939"/>
    </source>
</evidence>
<dbReference type="SMART" id="SM00665">
    <property type="entry name" value="B561"/>
    <property type="match status" value="1"/>
</dbReference>
<organism evidence="14 15">
    <name type="scientific">Aegilops tauschii subsp. strangulata</name>
    <name type="common">Goatgrass</name>
    <dbReference type="NCBI Taxonomy" id="200361"/>
    <lineage>
        <taxon>Eukaryota</taxon>
        <taxon>Viridiplantae</taxon>
        <taxon>Streptophyta</taxon>
        <taxon>Embryophyta</taxon>
        <taxon>Tracheophyta</taxon>
        <taxon>Spermatophyta</taxon>
        <taxon>Magnoliopsida</taxon>
        <taxon>Liliopsida</taxon>
        <taxon>Poales</taxon>
        <taxon>Poaceae</taxon>
        <taxon>BOP clade</taxon>
        <taxon>Pooideae</taxon>
        <taxon>Triticodae</taxon>
        <taxon>Triticeae</taxon>
        <taxon>Triticinae</taxon>
        <taxon>Aegilops</taxon>
    </lineage>
</organism>
<evidence type="ECO:0000256" key="6">
    <source>
        <dbReference type="ARBA" id="ARBA00022982"/>
    </source>
</evidence>
<feature type="transmembrane region" description="Helical" evidence="11">
    <location>
        <begin position="442"/>
        <end position="465"/>
    </location>
</feature>
<dbReference type="EnsemblPlants" id="AET4Gv20653700.3">
    <property type="protein sequence ID" value="AET4Gv20653700.3"/>
    <property type="gene ID" value="AET4Gv20653700"/>
</dbReference>
<keyword evidence="15" id="KW-1185">Reference proteome</keyword>
<keyword evidence="5" id="KW-0732">Signal</keyword>
<protein>
    <recommendedName>
        <fullName evidence="16">Cytochrome b561 and DOMON domain-containing protein</fullName>
    </recommendedName>
</protein>
<dbReference type="GO" id="GO:0016020">
    <property type="term" value="C:membrane"/>
    <property type="evidence" value="ECO:0007669"/>
    <property type="project" value="UniProtKB-SubCell"/>
</dbReference>
<dbReference type="RefSeq" id="XP_020187157.2">
    <property type="nucleotide sequence ID" value="XM_020331568.4"/>
</dbReference>
<name>A0A453IRR6_AEGTS</name>
<feature type="transmembrane region" description="Helical" evidence="11">
    <location>
        <begin position="305"/>
        <end position="325"/>
    </location>
</feature>
<feature type="domain" description="DOMON" evidence="12">
    <location>
        <begin position="149"/>
        <end position="262"/>
    </location>
</feature>
<evidence type="ECO:0000256" key="10">
    <source>
        <dbReference type="SAM" id="MobiDB-lite"/>
    </source>
</evidence>
<evidence type="ECO:0000313" key="14">
    <source>
        <dbReference type="EnsemblPlants" id="AET4Gv20653700.3"/>
    </source>
</evidence>
<evidence type="ECO:0000313" key="15">
    <source>
        <dbReference type="Proteomes" id="UP000015105"/>
    </source>
</evidence>
<reference evidence="15" key="1">
    <citation type="journal article" date="2014" name="Science">
        <title>Ancient hybridizations among the ancestral genomes of bread wheat.</title>
        <authorList>
            <consortium name="International Wheat Genome Sequencing Consortium,"/>
            <person name="Marcussen T."/>
            <person name="Sandve S.R."/>
            <person name="Heier L."/>
            <person name="Spannagl M."/>
            <person name="Pfeifer M."/>
            <person name="Jakobsen K.S."/>
            <person name="Wulff B.B."/>
            <person name="Steuernagel B."/>
            <person name="Mayer K.F."/>
            <person name="Olsen O.A."/>
        </authorList>
    </citation>
    <scope>NUCLEOTIDE SEQUENCE [LARGE SCALE GENOMIC DNA]</scope>
    <source>
        <strain evidence="15">cv. AL8/78</strain>
    </source>
</reference>
<evidence type="ECO:0000256" key="8">
    <source>
        <dbReference type="ARBA" id="ARBA00023136"/>
    </source>
</evidence>
<keyword evidence="3 11" id="KW-0812">Transmembrane</keyword>
<keyword evidence="6" id="KW-0249">Electron transport</keyword>
<dbReference type="CDD" id="cd08760">
    <property type="entry name" value="Cyt_b561_FRRS1_like"/>
    <property type="match status" value="1"/>
</dbReference>
<evidence type="ECO:0000256" key="2">
    <source>
        <dbReference type="ARBA" id="ARBA00022448"/>
    </source>
</evidence>
<dbReference type="AlphaFoldDB" id="A0A453IRR6"/>
<dbReference type="GeneID" id="109772863"/>
<evidence type="ECO:0000256" key="4">
    <source>
        <dbReference type="ARBA" id="ARBA00022723"/>
    </source>
</evidence>
<feature type="domain" description="Cytochrome b561" evidence="13">
    <location>
        <begin position="268"/>
        <end position="466"/>
    </location>
</feature>
<dbReference type="FunFam" id="1.20.120.1770:FF:000007">
    <property type="entry name" value="Cytochrome b561 and DOMON domain-containing protein"/>
    <property type="match status" value="1"/>
</dbReference>
<dbReference type="Pfam" id="PF03188">
    <property type="entry name" value="Cytochrom_B561"/>
    <property type="match status" value="1"/>
</dbReference>
<dbReference type="CDD" id="cd09629">
    <property type="entry name" value="DOMON_CIL1_like"/>
    <property type="match status" value="1"/>
</dbReference>
<dbReference type="Gramene" id="AET4Gv20653700.3">
    <property type="protein sequence ID" value="AET4Gv20653700.3"/>
    <property type="gene ID" value="AET4Gv20653700"/>
</dbReference>
<feature type="compositionally biased region" description="Low complexity" evidence="10">
    <location>
        <begin position="43"/>
        <end position="54"/>
    </location>
</feature>
<accession>A0A453IRR6</accession>
<evidence type="ECO:0000256" key="11">
    <source>
        <dbReference type="SAM" id="Phobius"/>
    </source>
</evidence>
<dbReference type="PROSITE" id="PS50939">
    <property type="entry name" value="CYTOCHROME_B561"/>
    <property type="match status" value="1"/>
</dbReference>
<feature type="region of interest" description="Disordered" evidence="10">
    <location>
        <begin position="36"/>
        <end position="74"/>
    </location>
</feature>
<keyword evidence="4" id="KW-0479">Metal-binding</keyword>
<evidence type="ECO:0000256" key="7">
    <source>
        <dbReference type="ARBA" id="ARBA00022989"/>
    </source>
</evidence>
<dbReference type="PANTHER" id="PTHR23130:SF167">
    <property type="entry name" value="CYTOCHROME B561 AND DOMON DOMAIN-CONTAINING PROTEIN"/>
    <property type="match status" value="1"/>
</dbReference>
<keyword evidence="7 11" id="KW-1133">Transmembrane helix</keyword>
<reference evidence="14" key="3">
    <citation type="journal article" date="2017" name="Nature">
        <title>Genome sequence of the progenitor of the wheat D genome Aegilops tauschii.</title>
        <authorList>
            <person name="Luo M.C."/>
            <person name="Gu Y.Q."/>
            <person name="Puiu D."/>
            <person name="Wang H."/>
            <person name="Twardziok S.O."/>
            <person name="Deal K.R."/>
            <person name="Huo N."/>
            <person name="Zhu T."/>
            <person name="Wang L."/>
            <person name="Wang Y."/>
            <person name="McGuire P.E."/>
            <person name="Liu S."/>
            <person name="Long H."/>
            <person name="Ramasamy R.K."/>
            <person name="Rodriguez J.C."/>
            <person name="Van S.L."/>
            <person name="Yuan L."/>
            <person name="Wang Z."/>
            <person name="Xia Z."/>
            <person name="Xiao L."/>
            <person name="Anderson O.D."/>
            <person name="Ouyang S."/>
            <person name="Liang Y."/>
            <person name="Zimin A.V."/>
            <person name="Pertea G."/>
            <person name="Qi P."/>
            <person name="Bennetzen J.L."/>
            <person name="Dai X."/>
            <person name="Dawson M.W."/>
            <person name="Muller H.G."/>
            <person name="Kugler K."/>
            <person name="Rivarola-Duarte L."/>
            <person name="Spannagl M."/>
            <person name="Mayer K.F.X."/>
            <person name="Lu F.H."/>
            <person name="Bevan M.W."/>
            <person name="Leroy P."/>
            <person name="Li P."/>
            <person name="You F.M."/>
            <person name="Sun Q."/>
            <person name="Liu Z."/>
            <person name="Lyons E."/>
            <person name="Wicker T."/>
            <person name="Salzberg S.L."/>
            <person name="Devos K.M."/>
            <person name="Dvorak J."/>
        </authorList>
    </citation>
    <scope>NUCLEOTIDE SEQUENCE [LARGE SCALE GENOMIC DNA]</scope>
    <source>
        <strain evidence="14">cv. AL8/78</strain>
    </source>
</reference>
<dbReference type="Proteomes" id="UP000015105">
    <property type="component" value="Chromosome 4D"/>
</dbReference>
<dbReference type="InterPro" id="IPR045265">
    <property type="entry name" value="AIR12_DOMON"/>
</dbReference>
<dbReference type="PANTHER" id="PTHR23130">
    <property type="entry name" value="CYTOCHROME B561 AND DOMON DOMAIN-CONTAINING PROTEIN"/>
    <property type="match status" value="1"/>
</dbReference>
<proteinExistence type="predicted"/>
<dbReference type="InterPro" id="IPR006593">
    <property type="entry name" value="Cyt_b561/ferric_Rdtase_TM"/>
</dbReference>
<feature type="transmembrane region" description="Helical" evidence="11">
    <location>
        <begin position="378"/>
        <end position="395"/>
    </location>
</feature>
<dbReference type="STRING" id="200361.A0A453IRR6"/>
<sequence>MNCICTTYSLGYSAPFFRFRRAKVYRSAAKETLSLPRTGMEVSTRTAASPTTAPSRRRSVHIPPPPASSSHHHQLPPLHHLLRLPRSISPLQPPALTSIAAMARPGHSTAWLPLLVLLFAAGAAAQSGCLSATFTGGRTFLKCNQLPVLGASLHWTYHAGNGTADIAFRAPSGADGWVGWGINPSGSGMAGSNVFVASQSGGAVSVLTTILRTTAPTLDNTALSFDVPVPASAEYAGGAYTIYATVALPGNTTSQNTVWQAGPISGGRISPHPVSGQNLQSAQNLDFLSGTSTGGSNSRLHRRNLHGVLNGVGWGVLIPLGAMIARYLRVFESADPAWFYLHIACQISGYALGVAGWGLGLKLGSESKGLTYSTHRNIGIAIFCLATLQVFALFLRPDKKNKYRVYWNAYHHSVGYSVIVLAAVNIFKGLNILKPVTGWKTSYIVILATLAGVALVLEAITWAIVLRRRKRNQAHGGANGTGVQL</sequence>
<reference evidence="14" key="4">
    <citation type="submission" date="2019-03" db="UniProtKB">
        <authorList>
            <consortium name="EnsemblPlants"/>
        </authorList>
    </citation>
    <scope>IDENTIFICATION</scope>
</reference>
<keyword evidence="2" id="KW-0813">Transport</keyword>
<evidence type="ECO:0000256" key="9">
    <source>
        <dbReference type="ARBA" id="ARBA00053871"/>
    </source>
</evidence>
<dbReference type="Gene3D" id="1.20.120.1770">
    <property type="match status" value="1"/>
</dbReference>
<feature type="transmembrane region" description="Helical" evidence="11">
    <location>
        <begin position="407"/>
        <end position="427"/>
    </location>
</feature>
<feature type="transmembrane region" description="Helical" evidence="11">
    <location>
        <begin position="337"/>
        <end position="358"/>
    </location>
</feature>
<evidence type="ECO:0008006" key="16">
    <source>
        <dbReference type="Google" id="ProtNLM"/>
    </source>
</evidence>